<evidence type="ECO:0000259" key="14">
    <source>
        <dbReference type="PROSITE" id="PS51352"/>
    </source>
</evidence>
<dbReference type="Proteomes" id="UP000183077">
    <property type="component" value="Unassembled WGS sequence"/>
</dbReference>
<dbReference type="PROSITE" id="PS51352">
    <property type="entry name" value="THIOREDOXIN_2"/>
    <property type="match status" value="1"/>
</dbReference>
<evidence type="ECO:0000313" key="17">
    <source>
        <dbReference type="Proteomes" id="UP000076630"/>
    </source>
</evidence>
<evidence type="ECO:0000313" key="15">
    <source>
        <dbReference type="EMBL" id="KZE78083.1"/>
    </source>
</evidence>
<dbReference type="InterPro" id="IPR000866">
    <property type="entry name" value="AhpC/TSA"/>
</dbReference>
<evidence type="ECO:0000256" key="5">
    <source>
        <dbReference type="ARBA" id="ARBA00022862"/>
    </source>
</evidence>
<sequence length="152" mass="16997">MKTLEVGQKAPEFKALDQAGNTHQLSDYKGKKLVVFFYPKASTPGCTWEACNLRDNYAELKAKGFELLGVSADSAARQQKFIEKNNLPFPLLADEEKEVLNAFGVWGPKKFMGRTYDGIHRMTFVIDEQGVISDVISKVKTKDHAAQILEKA</sequence>
<dbReference type="PIRSF" id="PIRSF000239">
    <property type="entry name" value="AHPC"/>
    <property type="match status" value="1"/>
</dbReference>
<evidence type="ECO:0000256" key="2">
    <source>
        <dbReference type="ARBA" id="ARBA00011245"/>
    </source>
</evidence>
<dbReference type="GO" id="GO:0005737">
    <property type="term" value="C:cytoplasm"/>
    <property type="evidence" value="ECO:0007669"/>
    <property type="project" value="TreeGrafter"/>
</dbReference>
<evidence type="ECO:0000256" key="8">
    <source>
        <dbReference type="ARBA" id="ARBA00023284"/>
    </source>
</evidence>
<protein>
    <recommendedName>
        <fullName evidence="3">thioredoxin-dependent peroxiredoxin</fullName>
        <ecNumber evidence="3">1.11.1.24</ecNumber>
    </recommendedName>
    <alternativeName>
        <fullName evidence="9">Thioredoxin peroxidase</fullName>
    </alternativeName>
    <alternativeName>
        <fullName evidence="11">Thioredoxin-dependent peroxiredoxin Bcp</fullName>
    </alternativeName>
</protein>
<keyword evidence="17" id="KW-1185">Reference proteome</keyword>
<evidence type="ECO:0000256" key="12">
    <source>
        <dbReference type="ARBA" id="ARBA00049091"/>
    </source>
</evidence>
<evidence type="ECO:0000313" key="18">
    <source>
        <dbReference type="Proteomes" id="UP000183077"/>
    </source>
</evidence>
<dbReference type="GeneID" id="82256331"/>
<comment type="subunit">
    <text evidence="2">Monomer.</text>
</comment>
<evidence type="ECO:0000256" key="13">
    <source>
        <dbReference type="PIRSR" id="PIRSR000239-1"/>
    </source>
</evidence>
<evidence type="ECO:0000256" key="1">
    <source>
        <dbReference type="ARBA" id="ARBA00003330"/>
    </source>
</evidence>
<dbReference type="InterPro" id="IPR036249">
    <property type="entry name" value="Thioredoxin-like_sf"/>
</dbReference>
<dbReference type="OrthoDB" id="9812811at2"/>
<evidence type="ECO:0000256" key="7">
    <source>
        <dbReference type="ARBA" id="ARBA00023157"/>
    </source>
</evidence>
<dbReference type="Gene3D" id="3.40.30.10">
    <property type="entry name" value="Glutaredoxin"/>
    <property type="match status" value="1"/>
</dbReference>
<dbReference type="FunFam" id="3.40.30.10:FF:000007">
    <property type="entry name" value="Thioredoxin-dependent thiol peroxidase"/>
    <property type="match status" value="1"/>
</dbReference>
<keyword evidence="6" id="KW-0560">Oxidoreductase</keyword>
<evidence type="ECO:0000256" key="11">
    <source>
        <dbReference type="ARBA" id="ARBA00042639"/>
    </source>
</evidence>
<dbReference type="CDD" id="cd03017">
    <property type="entry name" value="PRX_BCP"/>
    <property type="match status" value="1"/>
</dbReference>
<dbReference type="GO" id="GO:0045454">
    <property type="term" value="P:cell redox homeostasis"/>
    <property type="evidence" value="ECO:0007669"/>
    <property type="project" value="TreeGrafter"/>
</dbReference>
<dbReference type="PANTHER" id="PTHR42801:SF4">
    <property type="entry name" value="AHPC_TSA FAMILY PROTEIN"/>
    <property type="match status" value="1"/>
</dbReference>
<evidence type="ECO:0000256" key="6">
    <source>
        <dbReference type="ARBA" id="ARBA00023002"/>
    </source>
</evidence>
<keyword evidence="5" id="KW-0049">Antioxidant</keyword>
<dbReference type="EC" id="1.11.1.24" evidence="3"/>
<name>A0A163XLL9_9FLAO</name>
<evidence type="ECO:0000256" key="3">
    <source>
        <dbReference type="ARBA" id="ARBA00013017"/>
    </source>
</evidence>
<reference evidence="16 18" key="2">
    <citation type="submission" date="2016-10" db="EMBL/GenBank/DDBJ databases">
        <authorList>
            <person name="de Groot N.N."/>
        </authorList>
    </citation>
    <scope>NUCLEOTIDE SEQUENCE [LARGE SCALE GENOMIC DNA]</scope>
    <source>
        <strain evidence="16 18">DSM 23048</strain>
    </source>
</reference>
<dbReference type="NCBIfam" id="NF006960">
    <property type="entry name" value="PRK09437.1"/>
    <property type="match status" value="1"/>
</dbReference>
<keyword evidence="4 15" id="KW-0575">Peroxidase</keyword>
<comment type="similarity">
    <text evidence="10">Belongs to the peroxiredoxin family. BCP/PrxQ subfamily.</text>
</comment>
<dbReference type="GO" id="GO:0034599">
    <property type="term" value="P:cellular response to oxidative stress"/>
    <property type="evidence" value="ECO:0007669"/>
    <property type="project" value="TreeGrafter"/>
</dbReference>
<dbReference type="Pfam" id="PF00578">
    <property type="entry name" value="AhpC-TSA"/>
    <property type="match status" value="1"/>
</dbReference>
<dbReference type="GO" id="GO:0008379">
    <property type="term" value="F:thioredoxin peroxidase activity"/>
    <property type="evidence" value="ECO:0007669"/>
    <property type="project" value="TreeGrafter"/>
</dbReference>
<dbReference type="InterPro" id="IPR050924">
    <property type="entry name" value="Peroxiredoxin_BCP/PrxQ"/>
</dbReference>
<dbReference type="SUPFAM" id="SSF52833">
    <property type="entry name" value="Thioredoxin-like"/>
    <property type="match status" value="1"/>
</dbReference>
<gene>
    <name evidence="15" type="ORF">AV926_13660</name>
    <name evidence="16" type="ORF">SAMN04488018_103205</name>
</gene>
<dbReference type="RefSeq" id="WP_038987656.1">
    <property type="nucleotide sequence ID" value="NZ_FNYS01000003.1"/>
</dbReference>
<feature type="active site" description="Cysteine sulfenic acid (-SOH) intermediate; for peroxidase activity" evidence="13">
    <location>
        <position position="46"/>
    </location>
</feature>
<organism evidence="15 17">
    <name type="scientific">Myroides marinus</name>
    <dbReference type="NCBI Taxonomy" id="703342"/>
    <lineage>
        <taxon>Bacteria</taxon>
        <taxon>Pseudomonadati</taxon>
        <taxon>Bacteroidota</taxon>
        <taxon>Flavobacteriia</taxon>
        <taxon>Flavobacteriales</taxon>
        <taxon>Flavobacteriaceae</taxon>
        <taxon>Myroides</taxon>
    </lineage>
</organism>
<comment type="catalytic activity">
    <reaction evidence="12">
        <text>a hydroperoxide + [thioredoxin]-dithiol = an alcohol + [thioredoxin]-disulfide + H2O</text>
        <dbReference type="Rhea" id="RHEA:62620"/>
        <dbReference type="Rhea" id="RHEA-COMP:10698"/>
        <dbReference type="Rhea" id="RHEA-COMP:10700"/>
        <dbReference type="ChEBI" id="CHEBI:15377"/>
        <dbReference type="ChEBI" id="CHEBI:29950"/>
        <dbReference type="ChEBI" id="CHEBI:30879"/>
        <dbReference type="ChEBI" id="CHEBI:35924"/>
        <dbReference type="ChEBI" id="CHEBI:50058"/>
        <dbReference type="EC" id="1.11.1.24"/>
    </reaction>
</comment>
<dbReference type="EMBL" id="LQNU01000066">
    <property type="protein sequence ID" value="KZE78083.1"/>
    <property type="molecule type" value="Genomic_DNA"/>
</dbReference>
<dbReference type="AlphaFoldDB" id="A0A163XLL9"/>
<keyword evidence="7" id="KW-1015">Disulfide bond</keyword>
<evidence type="ECO:0000256" key="9">
    <source>
        <dbReference type="ARBA" id="ARBA00032824"/>
    </source>
</evidence>
<feature type="domain" description="Thioredoxin" evidence="14">
    <location>
        <begin position="4"/>
        <end position="152"/>
    </location>
</feature>
<evidence type="ECO:0000256" key="10">
    <source>
        <dbReference type="ARBA" id="ARBA00038489"/>
    </source>
</evidence>
<dbReference type="InterPro" id="IPR013766">
    <property type="entry name" value="Thioredoxin_domain"/>
</dbReference>
<dbReference type="EMBL" id="FNYS01000003">
    <property type="protein sequence ID" value="SEI71560.1"/>
    <property type="molecule type" value="Genomic_DNA"/>
</dbReference>
<dbReference type="InterPro" id="IPR024706">
    <property type="entry name" value="Peroxiredoxin_AhpC-typ"/>
</dbReference>
<accession>A0A163XLL9</accession>
<proteinExistence type="inferred from homology"/>
<dbReference type="Proteomes" id="UP000076630">
    <property type="component" value="Unassembled WGS sequence"/>
</dbReference>
<dbReference type="PANTHER" id="PTHR42801">
    <property type="entry name" value="THIOREDOXIN-DEPENDENT PEROXIDE REDUCTASE"/>
    <property type="match status" value="1"/>
</dbReference>
<comment type="function">
    <text evidence="1">Thiol-specific peroxidase that catalyzes the reduction of hydrogen peroxide and organic hydroperoxides to water and alcohols, respectively. Plays a role in cell protection against oxidative stress by detoxifying peroxides and as sensor of hydrogen peroxide-mediated signaling events.</text>
</comment>
<reference evidence="15 17" key="1">
    <citation type="submission" date="2016-01" db="EMBL/GenBank/DDBJ databases">
        <title>Whole genome sequencing of Myroides marinus L41.</title>
        <authorList>
            <person name="Hong K.W."/>
        </authorList>
    </citation>
    <scope>NUCLEOTIDE SEQUENCE [LARGE SCALE GENOMIC DNA]</scope>
    <source>
        <strain evidence="15 17">L41</strain>
    </source>
</reference>
<evidence type="ECO:0000313" key="16">
    <source>
        <dbReference type="EMBL" id="SEI71560.1"/>
    </source>
</evidence>
<evidence type="ECO:0000256" key="4">
    <source>
        <dbReference type="ARBA" id="ARBA00022559"/>
    </source>
</evidence>
<keyword evidence="8" id="KW-0676">Redox-active center</keyword>